<reference evidence="4" key="1">
    <citation type="submission" date="2013-04" db="EMBL/GenBank/DDBJ databases">
        <title>The Genome Sequence of Fonticula alba ATCC 38817.</title>
        <authorList>
            <consortium name="The Broad Institute Genomics Platform"/>
            <person name="Russ C."/>
            <person name="Cuomo C."/>
            <person name="Burger G."/>
            <person name="Gray M.W."/>
            <person name="Holland P.W.H."/>
            <person name="King N."/>
            <person name="Lang F.B.F."/>
            <person name="Roger A.J."/>
            <person name="Ruiz-Trillo I."/>
            <person name="Brown M."/>
            <person name="Walker B."/>
            <person name="Young S."/>
            <person name="Zeng Q."/>
            <person name="Gargeya S."/>
            <person name="Fitzgerald M."/>
            <person name="Haas B."/>
            <person name="Abouelleil A."/>
            <person name="Allen A.W."/>
            <person name="Alvarado L."/>
            <person name="Arachchi H.M."/>
            <person name="Berlin A.M."/>
            <person name="Chapman S.B."/>
            <person name="Gainer-Dewar J."/>
            <person name="Goldberg J."/>
            <person name="Griggs A."/>
            <person name="Gujja S."/>
            <person name="Hansen M."/>
            <person name="Howarth C."/>
            <person name="Imamovic A."/>
            <person name="Ireland A."/>
            <person name="Larimer J."/>
            <person name="McCowan C."/>
            <person name="Murphy C."/>
            <person name="Pearson M."/>
            <person name="Poon T.W."/>
            <person name="Priest M."/>
            <person name="Roberts A."/>
            <person name="Saif S."/>
            <person name="Shea T."/>
            <person name="Sisk P."/>
            <person name="Sykes S."/>
            <person name="Wortman J."/>
            <person name="Nusbaum C."/>
            <person name="Birren B."/>
        </authorList>
    </citation>
    <scope>NUCLEOTIDE SEQUENCE [LARGE SCALE GENOMIC DNA]</scope>
    <source>
        <strain evidence="4">ATCC 38817</strain>
    </source>
</reference>
<dbReference type="OMA" id="LQGMVWE"/>
<dbReference type="STRING" id="691883.A0A058Z6F1"/>
<evidence type="ECO:0000313" key="5">
    <source>
        <dbReference type="Proteomes" id="UP000030693"/>
    </source>
</evidence>
<dbReference type="SFLD" id="SFLDS00003">
    <property type="entry name" value="Haloacid_Dehalogenase"/>
    <property type="match status" value="1"/>
</dbReference>
<dbReference type="Gene3D" id="3.40.50.1000">
    <property type="entry name" value="HAD superfamily/HAD-like"/>
    <property type="match status" value="1"/>
</dbReference>
<dbReference type="OrthoDB" id="272500at2759"/>
<dbReference type="RefSeq" id="XP_009496033.1">
    <property type="nucleotide sequence ID" value="XM_009497758.1"/>
</dbReference>
<dbReference type="Gene3D" id="1.10.720.60">
    <property type="match status" value="1"/>
</dbReference>
<dbReference type="AlphaFoldDB" id="A0A058Z6F1"/>
<dbReference type="EMBL" id="KB932206">
    <property type="protein sequence ID" value="KCV69468.1"/>
    <property type="molecule type" value="Genomic_DNA"/>
</dbReference>
<keyword evidence="1" id="KW-0028">Amino-acid biosynthesis</keyword>
<accession>A0A058Z6F1</accession>
<evidence type="ECO:0000256" key="3">
    <source>
        <dbReference type="ARBA" id="ARBA00023167"/>
    </source>
</evidence>
<dbReference type="eggNOG" id="KOG2630">
    <property type="taxonomic scope" value="Eukaryota"/>
</dbReference>
<protein>
    <submittedName>
        <fullName evidence="4">2,3-diketo-5-methylthio-1-phosphopentane phosphatase</fullName>
    </submittedName>
</protein>
<dbReference type="GeneID" id="20528622"/>
<dbReference type="InterPro" id="IPR023943">
    <property type="entry name" value="Enolase-ppase_E1"/>
</dbReference>
<dbReference type="SUPFAM" id="SSF56784">
    <property type="entry name" value="HAD-like"/>
    <property type="match status" value="1"/>
</dbReference>
<dbReference type="CDD" id="cd01629">
    <property type="entry name" value="HAD_EP"/>
    <property type="match status" value="1"/>
</dbReference>
<dbReference type="Proteomes" id="UP000030693">
    <property type="component" value="Unassembled WGS sequence"/>
</dbReference>
<organism evidence="4">
    <name type="scientific">Fonticula alba</name>
    <name type="common">Slime mold</name>
    <dbReference type="NCBI Taxonomy" id="691883"/>
    <lineage>
        <taxon>Eukaryota</taxon>
        <taxon>Rotosphaerida</taxon>
        <taxon>Fonticulaceae</taxon>
        <taxon>Fonticula</taxon>
    </lineage>
</organism>
<keyword evidence="2" id="KW-0378">Hydrolase</keyword>
<evidence type="ECO:0000256" key="1">
    <source>
        <dbReference type="ARBA" id="ARBA00022605"/>
    </source>
</evidence>
<dbReference type="GO" id="GO:0000287">
    <property type="term" value="F:magnesium ion binding"/>
    <property type="evidence" value="ECO:0007669"/>
    <property type="project" value="InterPro"/>
</dbReference>
<name>A0A058Z6F1_FONAL</name>
<dbReference type="NCBIfam" id="TIGR01691">
    <property type="entry name" value="enolase-ppase"/>
    <property type="match status" value="1"/>
</dbReference>
<proteinExistence type="predicted"/>
<dbReference type="GO" id="GO:0043874">
    <property type="term" value="F:acireductone synthase activity"/>
    <property type="evidence" value="ECO:0007669"/>
    <property type="project" value="InterPro"/>
</dbReference>
<keyword evidence="3" id="KW-0486">Methionine biosynthesis</keyword>
<dbReference type="InterPro" id="IPR023214">
    <property type="entry name" value="HAD_sf"/>
</dbReference>
<dbReference type="PANTHER" id="PTHR20371:SF1">
    <property type="entry name" value="ENOLASE-PHOSPHATASE E1"/>
    <property type="match status" value="1"/>
</dbReference>
<dbReference type="SFLD" id="SFLDG01133">
    <property type="entry name" value="C1.5.4:_Enolase-phosphatase_Li"/>
    <property type="match status" value="1"/>
</dbReference>
<evidence type="ECO:0000256" key="2">
    <source>
        <dbReference type="ARBA" id="ARBA00022801"/>
    </source>
</evidence>
<dbReference type="GO" id="GO:0019509">
    <property type="term" value="P:L-methionine salvage from methylthioadenosine"/>
    <property type="evidence" value="ECO:0007669"/>
    <property type="project" value="InterPro"/>
</dbReference>
<dbReference type="SFLD" id="SFLDG01129">
    <property type="entry name" value="C1.5:_HAD__Beta-PGM__Phosphata"/>
    <property type="match status" value="1"/>
</dbReference>
<keyword evidence="5" id="KW-1185">Reference proteome</keyword>
<dbReference type="InterPro" id="IPR036412">
    <property type="entry name" value="HAD-like_sf"/>
</dbReference>
<dbReference type="PANTHER" id="PTHR20371">
    <property type="entry name" value="ENOLASE-PHOSPHATASE E1"/>
    <property type="match status" value="1"/>
</dbReference>
<sequence>MTTLSFPGVSCMLLDIEGTTTSISFVHDVLFPYAAANLEAFLRSHPTDPNVIRHTNLLVEECAAESAYPHAPLGPSPSVEELMQYIRFLMAADRKSPGLKGLQGQCWDAAYRSGLVKGHLFADVLPAFRRWSTSLPKGVAIYSSGSVPAQRLLFGFSEEGDLTPYLVDYFDTGVGAKIHASSYATITQRLDVSPGAILFASDNPLELLAAHEAGLQAVLLDRPGNAPISSEMAARLEALHIGTVQSFAQIELP</sequence>
<evidence type="ECO:0000313" key="4">
    <source>
        <dbReference type="EMBL" id="KCV69468.1"/>
    </source>
</evidence>
<gene>
    <name evidence="4" type="ORF">H696_03897</name>
</gene>